<feature type="transmembrane region" description="Helical" evidence="1">
    <location>
        <begin position="113"/>
        <end position="134"/>
    </location>
</feature>
<accession>A0A9W6B6C2</accession>
<keyword evidence="3" id="KW-1185">Reference proteome</keyword>
<dbReference type="Proteomes" id="UP001143545">
    <property type="component" value="Unassembled WGS sequence"/>
</dbReference>
<keyword evidence="1" id="KW-0472">Membrane</keyword>
<gene>
    <name evidence="2" type="ORF">NBRC110019_25400</name>
</gene>
<evidence type="ECO:0000313" key="3">
    <source>
        <dbReference type="Proteomes" id="UP001143545"/>
    </source>
</evidence>
<keyword evidence="1" id="KW-0812">Transmembrane</keyword>
<dbReference type="RefSeq" id="WP_281755492.1">
    <property type="nucleotide sequence ID" value="NZ_BRVP01000018.1"/>
</dbReference>
<sequence>MATILKRRVTNNDNVIKCYDKLDTLLTSINEKEIPEKLQNVFNKKITTINNFSGDDKKFIKIMNTSYVEIVQLLKTELKMVPKNYYMTIGISLGIAASSLLIGIITYKASSNPLGIALGVPFGLIIGMVIGMYFDKKVKAKNRQL</sequence>
<proteinExistence type="predicted"/>
<protein>
    <submittedName>
        <fullName evidence="2">Uncharacterized protein</fullName>
    </submittedName>
</protein>
<reference evidence="2" key="1">
    <citation type="submission" date="2022-07" db="EMBL/GenBank/DDBJ databases">
        <title>Taxonomy of Novel Oxalotrophic and Methylotrophic Bacteria.</title>
        <authorList>
            <person name="Sahin N."/>
            <person name="Tani A."/>
        </authorList>
    </citation>
    <scope>NUCLEOTIDE SEQUENCE</scope>
    <source>
        <strain evidence="2">AM327</strain>
    </source>
</reference>
<dbReference type="EMBL" id="BRVP01000018">
    <property type="protein sequence ID" value="GLB53499.1"/>
    <property type="molecule type" value="Genomic_DNA"/>
</dbReference>
<organism evidence="2 3">
    <name type="scientific">Neptunitalea chrysea</name>
    <dbReference type="NCBI Taxonomy" id="1647581"/>
    <lineage>
        <taxon>Bacteria</taxon>
        <taxon>Pseudomonadati</taxon>
        <taxon>Bacteroidota</taxon>
        <taxon>Flavobacteriia</taxon>
        <taxon>Flavobacteriales</taxon>
        <taxon>Flavobacteriaceae</taxon>
        <taxon>Neptunitalea</taxon>
    </lineage>
</organism>
<keyword evidence="1" id="KW-1133">Transmembrane helix</keyword>
<dbReference type="AlphaFoldDB" id="A0A9W6B6C2"/>
<comment type="caution">
    <text evidence="2">The sequence shown here is derived from an EMBL/GenBank/DDBJ whole genome shotgun (WGS) entry which is preliminary data.</text>
</comment>
<evidence type="ECO:0000313" key="2">
    <source>
        <dbReference type="EMBL" id="GLB53499.1"/>
    </source>
</evidence>
<feature type="transmembrane region" description="Helical" evidence="1">
    <location>
        <begin position="85"/>
        <end position="107"/>
    </location>
</feature>
<name>A0A9W6B6C2_9FLAO</name>
<evidence type="ECO:0000256" key="1">
    <source>
        <dbReference type="SAM" id="Phobius"/>
    </source>
</evidence>